<comment type="caution">
    <text evidence="3">The sequence shown here is derived from an EMBL/GenBank/DDBJ whole genome shotgun (WGS) entry which is preliminary data.</text>
</comment>
<feature type="signal peptide" evidence="2">
    <location>
        <begin position="1"/>
        <end position="38"/>
    </location>
</feature>
<keyword evidence="4" id="KW-1185">Reference proteome</keyword>
<feature type="region of interest" description="Disordered" evidence="1">
    <location>
        <begin position="115"/>
        <end position="134"/>
    </location>
</feature>
<dbReference type="EMBL" id="CABFWE030000012">
    <property type="protein sequence ID" value="CAD7053040.1"/>
    <property type="molecule type" value="Genomic_DNA"/>
</dbReference>
<sequence length="134" mass="13902">MSQANTWQCRKGPCRATRGLKRWLVLLLVLAFSTTSHAYVPMGDHAAPATSLSIEIASIGQDVTAEPDCGSHGDEAQGSTCCTGSVCSYFLTPVSAGGSSTETVTEVVARFSDDVHPGRAPSPGLHPPSLSANV</sequence>
<name>A0ABM8PWX6_9HYPH</name>
<keyword evidence="2" id="KW-0732">Signal</keyword>
<feature type="chain" id="PRO_5046531226" description="DUF2946 family protein" evidence="2">
    <location>
        <begin position="39"/>
        <end position="134"/>
    </location>
</feature>
<dbReference type="Proteomes" id="UP000601041">
    <property type="component" value="Unassembled WGS sequence"/>
</dbReference>
<reference evidence="3 4" key="1">
    <citation type="submission" date="2020-11" db="EMBL/GenBank/DDBJ databases">
        <authorList>
            <person name="Lassalle F."/>
        </authorList>
    </citation>
    <scope>NUCLEOTIDE SEQUENCE [LARGE SCALE GENOMIC DNA]</scope>
    <source>
        <strain evidence="3 4">AB21</strain>
    </source>
</reference>
<organism evidence="3 4">
    <name type="scientific">Pseudorhizobium halotolerans</name>
    <dbReference type="NCBI Taxonomy" id="1233081"/>
    <lineage>
        <taxon>Bacteria</taxon>
        <taxon>Pseudomonadati</taxon>
        <taxon>Pseudomonadota</taxon>
        <taxon>Alphaproteobacteria</taxon>
        <taxon>Hyphomicrobiales</taxon>
        <taxon>Rhizobiaceae</taxon>
        <taxon>Rhizobium/Agrobacterium group</taxon>
        <taxon>Pseudorhizobium</taxon>
    </lineage>
</organism>
<evidence type="ECO:0000313" key="4">
    <source>
        <dbReference type="Proteomes" id="UP000601041"/>
    </source>
</evidence>
<evidence type="ECO:0000256" key="2">
    <source>
        <dbReference type="SAM" id="SignalP"/>
    </source>
</evidence>
<evidence type="ECO:0000313" key="3">
    <source>
        <dbReference type="EMBL" id="CAD7053040.1"/>
    </source>
</evidence>
<proteinExistence type="predicted"/>
<dbReference type="RefSeq" id="WP_142589597.1">
    <property type="nucleotide sequence ID" value="NZ_CABFWE030000012.1"/>
</dbReference>
<protein>
    <recommendedName>
        <fullName evidence="5">DUF2946 family protein</fullName>
    </recommendedName>
</protein>
<evidence type="ECO:0008006" key="5">
    <source>
        <dbReference type="Google" id="ProtNLM"/>
    </source>
</evidence>
<evidence type="ECO:0000256" key="1">
    <source>
        <dbReference type="SAM" id="MobiDB-lite"/>
    </source>
</evidence>
<accession>A0ABM8PWX6</accession>
<gene>
    <name evidence="3" type="ORF">RHAB21_00518</name>
</gene>